<proteinExistence type="predicted"/>
<geneLocation type="mitochondrion" evidence="1"/>
<sequence>MFFLHFVDPAFSRGLGLVETQVNAPETIRVYELTYATLN</sequence>
<dbReference type="AlphaFoldDB" id="A0A1Y0B431"/>
<accession>A0A1Y0B431</accession>
<dbReference type="EMBL" id="KY774314">
    <property type="protein sequence ID" value="ART32089.1"/>
    <property type="molecule type" value="Genomic_DNA"/>
</dbReference>
<reference evidence="1" key="1">
    <citation type="submission" date="2017-03" db="EMBL/GenBank/DDBJ databases">
        <title>The mitochondrial genome of the carnivorous plant Utricularia reniformis (Lentibulariaceae): structure, comparative analysis and evolutionary landmarks.</title>
        <authorList>
            <person name="Silva S.R."/>
            <person name="Alvarenga D.O."/>
            <person name="Michael T.P."/>
            <person name="Miranda V.F.O."/>
            <person name="Varani A.M."/>
        </authorList>
    </citation>
    <scope>NUCLEOTIDE SEQUENCE</scope>
</reference>
<keyword evidence="1" id="KW-0496">Mitochondrion</keyword>
<protein>
    <submittedName>
        <fullName evidence="1">Uncharacterized protein</fullName>
    </submittedName>
</protein>
<gene>
    <name evidence="1" type="ORF">AEK19_MT1922</name>
</gene>
<name>A0A1Y0B431_9LAMI</name>
<evidence type="ECO:0000313" key="1">
    <source>
        <dbReference type="EMBL" id="ART32089.1"/>
    </source>
</evidence>
<organism evidence="1">
    <name type="scientific">Utricularia reniformis</name>
    <dbReference type="NCBI Taxonomy" id="192314"/>
    <lineage>
        <taxon>Eukaryota</taxon>
        <taxon>Viridiplantae</taxon>
        <taxon>Streptophyta</taxon>
        <taxon>Embryophyta</taxon>
        <taxon>Tracheophyta</taxon>
        <taxon>Spermatophyta</taxon>
        <taxon>Magnoliopsida</taxon>
        <taxon>eudicotyledons</taxon>
        <taxon>Gunneridae</taxon>
        <taxon>Pentapetalae</taxon>
        <taxon>asterids</taxon>
        <taxon>lamiids</taxon>
        <taxon>Lamiales</taxon>
        <taxon>Lentibulariaceae</taxon>
        <taxon>Utricularia</taxon>
    </lineage>
</organism>